<dbReference type="InterPro" id="IPR042529">
    <property type="entry name" value="IF_2B-like_C"/>
</dbReference>
<evidence type="ECO:0000313" key="2">
    <source>
        <dbReference type="Proteomes" id="UP000294558"/>
    </source>
</evidence>
<gene>
    <name evidence="1" type="ORF">BDK89_2849</name>
</gene>
<proteinExistence type="predicted"/>
<keyword evidence="1" id="KW-0396">Initiation factor</keyword>
<comment type="caution">
    <text evidence="1">The sequence shown here is derived from an EMBL/GenBank/DDBJ whole genome shotgun (WGS) entry which is preliminary data.</text>
</comment>
<protein>
    <submittedName>
        <fullName evidence="1">Translation initiation factor 2B subunit (eIF-2B alpha/beta/delta family)</fullName>
    </submittedName>
</protein>
<dbReference type="GO" id="GO:0003743">
    <property type="term" value="F:translation initiation factor activity"/>
    <property type="evidence" value="ECO:0007669"/>
    <property type="project" value="UniProtKB-KW"/>
</dbReference>
<dbReference type="OrthoDB" id="350754at2"/>
<evidence type="ECO:0000313" key="1">
    <source>
        <dbReference type="EMBL" id="TDT17241.1"/>
    </source>
</evidence>
<sequence>MHPIEHLRYVARSGGGDPGDLAREAAFALGSLRADPANLVVASRRMIERHPDAGPMWWLCAQLLVSDDPSTLAWELADVLMDDPVTARLTSALPADGAVVTVGYPPTIADALVGRDDLRVWCADSEFRAGDLVRRLDRAEVAAEPITHDQLPAAVADADLVLIEAAAACDRRVLTTLGSQVLAATASSAGTPVWLVTPTGTRIPHQYVAEVARRAIPDDDGWGASVDDLPIDLVDVVINADGRSTQVGVALRSECPFAPELLRTGIV</sequence>
<dbReference type="AlphaFoldDB" id="A0A4R7I192"/>
<dbReference type="Proteomes" id="UP000294558">
    <property type="component" value="Unassembled WGS sequence"/>
</dbReference>
<dbReference type="RefSeq" id="WP_133869540.1">
    <property type="nucleotide sequence ID" value="NZ_SOAU01000001.1"/>
</dbReference>
<dbReference type="SUPFAM" id="SSF100950">
    <property type="entry name" value="NagB/RpiA/CoA transferase-like"/>
    <property type="match status" value="1"/>
</dbReference>
<keyword evidence="1" id="KW-0648">Protein biosynthesis</keyword>
<keyword evidence="2" id="KW-1185">Reference proteome</keyword>
<dbReference type="Gene3D" id="3.40.50.10470">
    <property type="entry name" value="Translation initiation factor eif-2b, domain 2"/>
    <property type="match status" value="1"/>
</dbReference>
<name>A0A4R7I192_9ACTN</name>
<accession>A0A4R7I192</accession>
<dbReference type="EMBL" id="SOAU01000001">
    <property type="protein sequence ID" value="TDT17241.1"/>
    <property type="molecule type" value="Genomic_DNA"/>
</dbReference>
<reference evidence="1 2" key="1">
    <citation type="submission" date="2019-03" db="EMBL/GenBank/DDBJ databases">
        <title>Sequencing the genomes of 1000 actinobacteria strains.</title>
        <authorList>
            <person name="Klenk H.-P."/>
        </authorList>
    </citation>
    <scope>NUCLEOTIDE SEQUENCE [LARGE SCALE GENOMIC DNA]</scope>
    <source>
        <strain evidence="1 2">DSM 18936</strain>
    </source>
</reference>
<organism evidence="1 2">
    <name type="scientific">Ilumatobacter fluminis</name>
    <dbReference type="NCBI Taxonomy" id="467091"/>
    <lineage>
        <taxon>Bacteria</taxon>
        <taxon>Bacillati</taxon>
        <taxon>Actinomycetota</taxon>
        <taxon>Acidimicrobiia</taxon>
        <taxon>Acidimicrobiales</taxon>
        <taxon>Ilumatobacteraceae</taxon>
        <taxon>Ilumatobacter</taxon>
    </lineage>
</organism>
<dbReference type="InterPro" id="IPR037171">
    <property type="entry name" value="NagB/RpiA_transferase-like"/>
</dbReference>